<evidence type="ECO:0000256" key="9">
    <source>
        <dbReference type="ARBA" id="ARBA00022989"/>
    </source>
</evidence>
<keyword evidence="9 16" id="KW-1133">Transmembrane helix</keyword>
<keyword evidence="6" id="KW-0288">FMN</keyword>
<evidence type="ECO:0000313" key="19">
    <source>
        <dbReference type="Proteomes" id="UP000297454"/>
    </source>
</evidence>
<evidence type="ECO:0000256" key="15">
    <source>
        <dbReference type="ARBA" id="ARBA00023201"/>
    </source>
</evidence>
<evidence type="ECO:0000256" key="16">
    <source>
        <dbReference type="SAM" id="Phobius"/>
    </source>
</evidence>
<keyword evidence="10" id="KW-0520">NAD</keyword>
<reference evidence="18 19" key="1">
    <citation type="submission" date="2019-01" db="EMBL/GenBank/DDBJ databases">
        <title>Draft Genome Sequences of Helcococcus ovis Strains Isolated from the Uterus and Vagina of Dairy Cows with Metritis.</title>
        <authorList>
            <person name="Cunha F."/>
            <person name="Jeon S.J."/>
            <person name="Kutzer P."/>
            <person name="Galvao K.N."/>
        </authorList>
    </citation>
    <scope>NUCLEOTIDE SEQUENCE [LARGE SCALE GENOMIC DNA]</scope>
    <source>
        <strain evidence="18 19">KG-37</strain>
    </source>
</reference>
<keyword evidence="8" id="KW-1278">Translocase</keyword>
<keyword evidence="3" id="KW-0997">Cell inner membrane</keyword>
<evidence type="ECO:0000259" key="17">
    <source>
        <dbReference type="SMART" id="SM00900"/>
    </source>
</evidence>
<evidence type="ECO:0000256" key="13">
    <source>
        <dbReference type="ARBA" id="ARBA00023075"/>
    </source>
</evidence>
<evidence type="ECO:0000256" key="12">
    <source>
        <dbReference type="ARBA" id="ARBA00023065"/>
    </source>
</evidence>
<keyword evidence="2" id="KW-1003">Cell membrane</keyword>
<dbReference type="GO" id="GO:0016020">
    <property type="term" value="C:membrane"/>
    <property type="evidence" value="ECO:0007669"/>
    <property type="project" value="InterPro"/>
</dbReference>
<dbReference type="SMART" id="SM00900">
    <property type="entry name" value="FMN_bind"/>
    <property type="match status" value="1"/>
</dbReference>
<evidence type="ECO:0000256" key="8">
    <source>
        <dbReference type="ARBA" id="ARBA00022967"/>
    </source>
</evidence>
<dbReference type="InterPro" id="IPR010204">
    <property type="entry name" value="NqrC"/>
</dbReference>
<accession>A0A4R9C2Y6</accession>
<dbReference type="AlphaFoldDB" id="A0A4R9C2Y6"/>
<evidence type="ECO:0000256" key="6">
    <source>
        <dbReference type="ARBA" id="ARBA00022643"/>
    </source>
</evidence>
<keyword evidence="14 16" id="KW-0472">Membrane</keyword>
<evidence type="ECO:0000313" key="18">
    <source>
        <dbReference type="EMBL" id="TFF66569.1"/>
    </source>
</evidence>
<evidence type="ECO:0000256" key="14">
    <source>
        <dbReference type="ARBA" id="ARBA00023136"/>
    </source>
</evidence>
<evidence type="ECO:0000256" key="2">
    <source>
        <dbReference type="ARBA" id="ARBA00022475"/>
    </source>
</evidence>
<dbReference type="PANTHER" id="PTHR37838:SF1">
    <property type="entry name" value="NA(+)-TRANSLOCATING NADH-QUINONE REDUCTASE SUBUNIT C"/>
    <property type="match status" value="1"/>
</dbReference>
<keyword evidence="5" id="KW-0285">Flavoprotein</keyword>
<keyword evidence="4" id="KW-0597">Phosphoprotein</keyword>
<comment type="caution">
    <text evidence="18">The sequence shown here is derived from an EMBL/GenBank/DDBJ whole genome shotgun (WGS) entry which is preliminary data.</text>
</comment>
<dbReference type="GO" id="GO:0016655">
    <property type="term" value="F:oxidoreductase activity, acting on NAD(P)H, quinone or similar compound as acceptor"/>
    <property type="evidence" value="ECO:0007669"/>
    <property type="project" value="InterPro"/>
</dbReference>
<keyword evidence="15" id="KW-0739">Sodium transport</keyword>
<protein>
    <submittedName>
        <fullName evidence="18">FMN-binding protein</fullName>
    </submittedName>
</protein>
<sequence length="193" mass="21852">MINKNKKSLVYPALFMLVLSTVLTFLLAMLNEHTKSLVAKNAEFELKKKILYIFSIENDGTQKDVDNKFTKNIKKTDKKYNNKPIFKYEKEGKKAYAVSVQGSGLWGPIEAYVALSQDYNTILGLDFIRQSETPGLGGRIEESFYKEQYRNIRLKDIDKKVDSISGATMTSLSVVKLVSGDLAKFIKTMGENN</sequence>
<keyword evidence="7 16" id="KW-0812">Transmembrane</keyword>
<feature type="domain" description="FMN-binding" evidence="17">
    <location>
        <begin position="104"/>
        <end position="185"/>
    </location>
</feature>
<evidence type="ECO:0000256" key="3">
    <source>
        <dbReference type="ARBA" id="ARBA00022519"/>
    </source>
</evidence>
<proteinExistence type="predicted"/>
<keyword evidence="1" id="KW-0813">Transport</keyword>
<evidence type="ECO:0000256" key="11">
    <source>
        <dbReference type="ARBA" id="ARBA00023053"/>
    </source>
</evidence>
<evidence type="ECO:0000256" key="1">
    <source>
        <dbReference type="ARBA" id="ARBA00022448"/>
    </source>
</evidence>
<gene>
    <name evidence="18" type="ORF">EQF91_03715</name>
</gene>
<evidence type="ECO:0000256" key="5">
    <source>
        <dbReference type="ARBA" id="ARBA00022630"/>
    </source>
</evidence>
<dbReference type="GO" id="GO:0006814">
    <property type="term" value="P:sodium ion transport"/>
    <property type="evidence" value="ECO:0007669"/>
    <property type="project" value="UniProtKB-KW"/>
</dbReference>
<evidence type="ECO:0000256" key="7">
    <source>
        <dbReference type="ARBA" id="ARBA00022692"/>
    </source>
</evidence>
<keyword evidence="11" id="KW-0915">Sodium</keyword>
<evidence type="ECO:0000256" key="10">
    <source>
        <dbReference type="ARBA" id="ARBA00023027"/>
    </source>
</evidence>
<dbReference type="EMBL" id="SCFR01000009">
    <property type="protein sequence ID" value="TFF66569.1"/>
    <property type="molecule type" value="Genomic_DNA"/>
</dbReference>
<dbReference type="OrthoDB" id="9794010at2"/>
<dbReference type="GeneID" id="97031207"/>
<dbReference type="Proteomes" id="UP000297454">
    <property type="component" value="Unassembled WGS sequence"/>
</dbReference>
<keyword evidence="19" id="KW-1185">Reference proteome</keyword>
<dbReference type="RefSeq" id="WP_134711173.1">
    <property type="nucleotide sequence ID" value="NZ_CP119081.1"/>
</dbReference>
<feature type="transmembrane region" description="Helical" evidence="16">
    <location>
        <begin position="9"/>
        <end position="30"/>
    </location>
</feature>
<keyword evidence="12" id="KW-0406">Ion transport</keyword>
<organism evidence="18 19">
    <name type="scientific">Helcococcus ovis</name>
    <dbReference type="NCBI Taxonomy" id="72026"/>
    <lineage>
        <taxon>Bacteria</taxon>
        <taxon>Bacillati</taxon>
        <taxon>Bacillota</taxon>
        <taxon>Tissierellia</taxon>
        <taxon>Tissierellales</taxon>
        <taxon>Peptoniphilaceae</taxon>
        <taxon>Helcococcus</taxon>
    </lineage>
</organism>
<dbReference type="PANTHER" id="PTHR37838">
    <property type="entry name" value="NA(+)-TRANSLOCATING NADH-QUINONE REDUCTASE SUBUNIT C"/>
    <property type="match status" value="1"/>
</dbReference>
<dbReference type="InterPro" id="IPR007329">
    <property type="entry name" value="FMN-bd"/>
</dbReference>
<evidence type="ECO:0000256" key="4">
    <source>
        <dbReference type="ARBA" id="ARBA00022553"/>
    </source>
</evidence>
<dbReference type="GO" id="GO:0010181">
    <property type="term" value="F:FMN binding"/>
    <property type="evidence" value="ECO:0007669"/>
    <property type="project" value="InterPro"/>
</dbReference>
<keyword evidence="13" id="KW-0830">Ubiquinone</keyword>
<dbReference type="Pfam" id="PF04205">
    <property type="entry name" value="FMN_bind"/>
    <property type="match status" value="1"/>
</dbReference>
<name>A0A4R9C2Y6_9FIRM</name>